<evidence type="ECO:0000313" key="3">
    <source>
        <dbReference type="Proteomes" id="UP000199559"/>
    </source>
</evidence>
<protein>
    <submittedName>
        <fullName evidence="2">AraC family transcriptional regulator</fullName>
    </submittedName>
</protein>
<accession>A0A1I3SGZ7</accession>
<dbReference type="STRING" id="1144750.SAMN05443431_11032"/>
<organism evidence="2 3">
    <name type="scientific">Olleya namhaensis</name>
    <dbReference type="NCBI Taxonomy" id="1144750"/>
    <lineage>
        <taxon>Bacteria</taxon>
        <taxon>Pseudomonadati</taxon>
        <taxon>Bacteroidota</taxon>
        <taxon>Flavobacteriia</taxon>
        <taxon>Flavobacteriales</taxon>
        <taxon>Flavobacteriaceae</taxon>
    </lineage>
</organism>
<dbReference type="PANTHER" id="PTHR36444:SF2">
    <property type="entry name" value="TRANSCRIPTIONAL REGULATOR PROTEIN YOBU-RELATED"/>
    <property type="match status" value="1"/>
</dbReference>
<reference evidence="3" key="1">
    <citation type="submission" date="2016-10" db="EMBL/GenBank/DDBJ databases">
        <authorList>
            <person name="Varghese N."/>
            <person name="Submissions S."/>
        </authorList>
    </citation>
    <scope>NUCLEOTIDE SEQUENCE [LARGE SCALE GENOMIC DNA]</scope>
    <source>
        <strain evidence="3">DSM 28881</strain>
    </source>
</reference>
<sequence length="160" mass="18269">MTPKIIASEAILIVGLKADLSFMTNAQGTGNLARQFMPKRNQILNRVGTDKFSIQIYNQFDLKTMSPNTVYEKWVGVAVSDFKSIPEGLETLTINEAKYAVFNFEGKPEEFLKTWQAIHTGWLPNSGYKLDDKPHFEKLPEDYHPSNAFVKEEIWVPIKD</sequence>
<proteinExistence type="predicted"/>
<dbReference type="PANTHER" id="PTHR36444">
    <property type="entry name" value="TRANSCRIPTIONAL REGULATOR PROTEIN YOBU-RELATED"/>
    <property type="match status" value="1"/>
</dbReference>
<dbReference type="EMBL" id="FORM01000010">
    <property type="protein sequence ID" value="SFJ56901.1"/>
    <property type="molecule type" value="Genomic_DNA"/>
</dbReference>
<dbReference type="SUPFAM" id="SSF55136">
    <property type="entry name" value="Probable bacterial effector-binding domain"/>
    <property type="match status" value="1"/>
</dbReference>
<dbReference type="InterPro" id="IPR029441">
    <property type="entry name" value="Cass2"/>
</dbReference>
<name>A0A1I3SGZ7_9FLAO</name>
<dbReference type="RefSeq" id="WP_090841851.1">
    <property type="nucleotide sequence ID" value="NZ_FORM01000010.1"/>
</dbReference>
<dbReference type="AlphaFoldDB" id="A0A1I3SGZ7"/>
<dbReference type="Gene3D" id="3.20.80.10">
    <property type="entry name" value="Regulatory factor, effector binding domain"/>
    <property type="match status" value="1"/>
</dbReference>
<dbReference type="InterPro" id="IPR010499">
    <property type="entry name" value="AraC_E-bd"/>
</dbReference>
<gene>
    <name evidence="2" type="ORF">SAMN05443431_11032</name>
</gene>
<dbReference type="Pfam" id="PF14526">
    <property type="entry name" value="Cass2"/>
    <property type="match status" value="1"/>
</dbReference>
<dbReference type="InterPro" id="IPR011256">
    <property type="entry name" value="Reg_factor_effector_dom_sf"/>
</dbReference>
<dbReference type="InterPro" id="IPR053182">
    <property type="entry name" value="YobU-like_regulator"/>
</dbReference>
<dbReference type="SMART" id="SM00871">
    <property type="entry name" value="AraC_E_bind"/>
    <property type="match status" value="1"/>
</dbReference>
<dbReference type="Proteomes" id="UP000199559">
    <property type="component" value="Unassembled WGS sequence"/>
</dbReference>
<evidence type="ECO:0000313" key="2">
    <source>
        <dbReference type="EMBL" id="SFJ56901.1"/>
    </source>
</evidence>
<feature type="domain" description="AraC effector-binding" evidence="1">
    <location>
        <begin position="1"/>
        <end position="159"/>
    </location>
</feature>
<keyword evidence="3" id="KW-1185">Reference proteome</keyword>
<evidence type="ECO:0000259" key="1">
    <source>
        <dbReference type="SMART" id="SM00871"/>
    </source>
</evidence>